<protein>
    <submittedName>
        <fullName evidence="1">RDD family protein</fullName>
    </submittedName>
</protein>
<name>A0ACD4PGS0_9BACT</name>
<accession>A0ACD4PGS0</accession>
<sequence>MIYKNSNFIRRFLANIIDLFLTISLILLIFYLVSRNSSKPNNISFYSGFIYSIVIINLFYLFIPFLSEGRTIGLWLCKLKIIDSESKIFKIKTLLHRNVFASFYFTLIFIAIIAFYSENSFIATQVNQKEVISLKNDLYHKVVTQFIVTFLAIGFFIHTIGYLFVIFKAKKLSIVDFLTNSRIVENKPYSTQNKEKQFTPIYFEKRKFVYVDEK</sequence>
<proteinExistence type="predicted"/>
<keyword evidence="2" id="KW-1185">Reference proteome</keyword>
<organism evidence="1 2">
    <name type="scientific">Mycoplasmopsis edwardii</name>
    <dbReference type="NCBI Taxonomy" id="53558"/>
    <lineage>
        <taxon>Bacteria</taxon>
        <taxon>Bacillati</taxon>
        <taxon>Mycoplasmatota</taxon>
        <taxon>Mycoplasmoidales</taxon>
        <taxon>Metamycoplasmataceae</taxon>
        <taxon>Mycoplasmopsis</taxon>
    </lineage>
</organism>
<gene>
    <name evidence="1" type="ORF">Me_995_000369</name>
</gene>
<evidence type="ECO:0000313" key="2">
    <source>
        <dbReference type="Proteomes" id="UP001213039"/>
    </source>
</evidence>
<dbReference type="EMBL" id="CP114370">
    <property type="protein sequence ID" value="WBP83750.1"/>
    <property type="molecule type" value="Genomic_DNA"/>
</dbReference>
<reference evidence="1" key="1">
    <citation type="submission" date="2022-12" db="EMBL/GenBank/DDBJ databases">
        <authorList>
            <consortium name="Asia Pacific Centre for Animal Health"/>
            <person name="Klose S.M."/>
            <person name="Legione A.R."/>
            <person name="Monotti I."/>
            <person name="Bushell R."/>
            <person name="Marenda M.S."/>
            <person name="Sugiyama T."/>
            <person name="Browning G.F."/>
            <person name="Vaz P.K."/>
        </authorList>
    </citation>
    <scope>NUCLEOTIDE SEQUENCE</scope>
    <source>
        <strain evidence="1">Felid995</strain>
    </source>
</reference>
<evidence type="ECO:0000313" key="1">
    <source>
        <dbReference type="EMBL" id="WBP83750.1"/>
    </source>
</evidence>
<dbReference type="Proteomes" id="UP001213039">
    <property type="component" value="Chromosome"/>
</dbReference>